<dbReference type="InterPro" id="IPR003661">
    <property type="entry name" value="HisK_dim/P_dom"/>
</dbReference>
<dbReference type="InterPro" id="IPR036097">
    <property type="entry name" value="HisK_dim/P_sf"/>
</dbReference>
<dbReference type="InterPro" id="IPR005467">
    <property type="entry name" value="His_kinase_dom"/>
</dbReference>
<keyword evidence="10" id="KW-1133">Transmembrane helix</keyword>
<evidence type="ECO:0000256" key="1">
    <source>
        <dbReference type="ARBA" id="ARBA00000085"/>
    </source>
</evidence>
<dbReference type="EC" id="2.7.13.3" evidence="3"/>
<keyword evidence="7" id="KW-0547">Nucleotide-binding</keyword>
<name>A0ABS9Z305_9HYPH</name>
<dbReference type="PANTHER" id="PTHR44936">
    <property type="entry name" value="SENSOR PROTEIN CREC"/>
    <property type="match status" value="1"/>
</dbReference>
<dbReference type="InterPro" id="IPR004358">
    <property type="entry name" value="Sig_transdc_His_kin-like_C"/>
</dbReference>
<accession>A0ABS9Z305</accession>
<evidence type="ECO:0000256" key="9">
    <source>
        <dbReference type="ARBA" id="ARBA00022840"/>
    </source>
</evidence>
<keyword evidence="10" id="KW-0472">Membrane</keyword>
<comment type="subcellular location">
    <subcellularLocation>
        <location evidence="2">Cell membrane</location>
        <topology evidence="2">Multi-pass membrane protein</topology>
    </subcellularLocation>
</comment>
<dbReference type="EMBL" id="JAIVFP010000001">
    <property type="protein sequence ID" value="MCI4681557.1"/>
    <property type="molecule type" value="Genomic_DNA"/>
</dbReference>
<dbReference type="Gene3D" id="1.10.287.130">
    <property type="match status" value="1"/>
</dbReference>
<dbReference type="Pfam" id="PF00512">
    <property type="entry name" value="HisKA"/>
    <property type="match status" value="1"/>
</dbReference>
<feature type="transmembrane region" description="Helical" evidence="10">
    <location>
        <begin position="119"/>
        <end position="140"/>
    </location>
</feature>
<dbReference type="Pfam" id="PF25323">
    <property type="entry name" value="6TM_PilS"/>
    <property type="match status" value="1"/>
</dbReference>
<dbReference type="InterPro" id="IPR036890">
    <property type="entry name" value="HATPase_C_sf"/>
</dbReference>
<dbReference type="RefSeq" id="WP_243065613.1">
    <property type="nucleotide sequence ID" value="NZ_JAIVFK010000007.1"/>
</dbReference>
<proteinExistence type="predicted"/>
<dbReference type="Pfam" id="PF02518">
    <property type="entry name" value="HATPase_c"/>
    <property type="match status" value="1"/>
</dbReference>
<keyword evidence="8 12" id="KW-0418">Kinase</keyword>
<keyword evidence="4" id="KW-1003">Cell membrane</keyword>
<evidence type="ECO:0000256" key="10">
    <source>
        <dbReference type="SAM" id="Phobius"/>
    </source>
</evidence>
<dbReference type="PRINTS" id="PR00344">
    <property type="entry name" value="BCTRLSENSOR"/>
</dbReference>
<dbReference type="SUPFAM" id="SSF47384">
    <property type="entry name" value="Homodimeric domain of signal transducing histidine kinase"/>
    <property type="match status" value="1"/>
</dbReference>
<keyword evidence="13" id="KW-1185">Reference proteome</keyword>
<feature type="domain" description="Histidine kinase" evidence="11">
    <location>
        <begin position="209"/>
        <end position="419"/>
    </location>
</feature>
<keyword evidence="6" id="KW-0808">Transferase</keyword>
<gene>
    <name evidence="12" type="ORF">K2U94_02010</name>
</gene>
<evidence type="ECO:0000313" key="13">
    <source>
        <dbReference type="Proteomes" id="UP001139104"/>
    </source>
</evidence>
<dbReference type="PANTHER" id="PTHR44936:SF10">
    <property type="entry name" value="SENSOR PROTEIN RSTB"/>
    <property type="match status" value="1"/>
</dbReference>
<evidence type="ECO:0000259" key="11">
    <source>
        <dbReference type="PROSITE" id="PS50109"/>
    </source>
</evidence>
<feature type="transmembrane region" description="Helical" evidence="10">
    <location>
        <begin position="152"/>
        <end position="174"/>
    </location>
</feature>
<dbReference type="Gene3D" id="3.30.565.10">
    <property type="entry name" value="Histidine kinase-like ATPase, C-terminal domain"/>
    <property type="match status" value="1"/>
</dbReference>
<dbReference type="InterPro" id="IPR003594">
    <property type="entry name" value="HATPase_dom"/>
</dbReference>
<protein>
    <recommendedName>
        <fullName evidence="3">histidine kinase</fullName>
        <ecNumber evidence="3">2.7.13.3</ecNumber>
    </recommendedName>
</protein>
<sequence>MFGIEGRNLRIETLTQLRWLALFGQLFTVLAVAFGLKFDVPLRWCLAVIGASAVLNVVVELYFPRSLRLEERPAMALLAFDVLQLSTLLFLVGGLDNPFSILLLAPVTIAAVSLRPRQIVAIVALVLLCASFLSICHWPLPWYREQALELPLLYRLGLWIALLVATAFICTYAAQVAREARNLSLALTATELVLERQNHLSRLDGLAAAAAHELGTPLATIAVVSRELSRSNIPKEFSEDIDLLNQQSQRCRDILSRISSLATEEHPQLENIKLRYWIENVISPFRSHPVTIEIDISGDGSEPVVTSNPALTYGIGNFIENALDFAETKVSLIATWTSERVTIAISDDGPGFPNEILAQIGEPYLKTRMDRRLKAGDEAGLGLGIFISKTLLERTGATLHFSNHEGSGAVVEIAWNRQQLETGFKNSLSHLSSFPEDRS</sequence>
<comment type="catalytic activity">
    <reaction evidence="1">
        <text>ATP + protein L-histidine = ADP + protein N-phospho-L-histidine.</text>
        <dbReference type="EC" id="2.7.13.3"/>
    </reaction>
</comment>
<evidence type="ECO:0000256" key="3">
    <source>
        <dbReference type="ARBA" id="ARBA00012438"/>
    </source>
</evidence>
<evidence type="ECO:0000256" key="6">
    <source>
        <dbReference type="ARBA" id="ARBA00022679"/>
    </source>
</evidence>
<keyword evidence="10" id="KW-0812">Transmembrane</keyword>
<keyword evidence="5" id="KW-0597">Phosphoprotein</keyword>
<dbReference type="SMART" id="SM00387">
    <property type="entry name" value="HATPase_c"/>
    <property type="match status" value="1"/>
</dbReference>
<feature type="transmembrane region" description="Helical" evidence="10">
    <location>
        <begin position="41"/>
        <end position="63"/>
    </location>
</feature>
<dbReference type="CDD" id="cd00082">
    <property type="entry name" value="HisKA"/>
    <property type="match status" value="1"/>
</dbReference>
<organism evidence="12 13">
    <name type="scientific">Candidatus Rhodoblastus alkanivorans</name>
    <dbReference type="NCBI Taxonomy" id="2954117"/>
    <lineage>
        <taxon>Bacteria</taxon>
        <taxon>Pseudomonadati</taxon>
        <taxon>Pseudomonadota</taxon>
        <taxon>Alphaproteobacteria</taxon>
        <taxon>Hyphomicrobiales</taxon>
        <taxon>Rhodoblastaceae</taxon>
        <taxon>Rhodoblastus</taxon>
    </lineage>
</organism>
<dbReference type="NCBIfam" id="NF033792">
    <property type="entry name" value="ActS_PrrB_HisK"/>
    <property type="match status" value="1"/>
</dbReference>
<keyword evidence="9" id="KW-0067">ATP-binding</keyword>
<evidence type="ECO:0000256" key="4">
    <source>
        <dbReference type="ARBA" id="ARBA00022475"/>
    </source>
</evidence>
<reference evidence="12" key="1">
    <citation type="journal article" date="2022" name="ISME J.">
        <title>Identification of active gaseous-alkane degraders at natural gas seeps.</title>
        <authorList>
            <person name="Farhan Ul Haque M."/>
            <person name="Hernandez M."/>
            <person name="Crombie A.T."/>
            <person name="Murrell J.C."/>
        </authorList>
    </citation>
    <scope>NUCLEOTIDE SEQUENCE</scope>
    <source>
        <strain evidence="12">PC2</strain>
    </source>
</reference>
<evidence type="ECO:0000256" key="8">
    <source>
        <dbReference type="ARBA" id="ARBA00022777"/>
    </source>
</evidence>
<dbReference type="InterPro" id="IPR047770">
    <property type="entry name" value="RegB"/>
</dbReference>
<evidence type="ECO:0000256" key="5">
    <source>
        <dbReference type="ARBA" id="ARBA00022553"/>
    </source>
</evidence>
<dbReference type="SMART" id="SM00388">
    <property type="entry name" value="HisKA"/>
    <property type="match status" value="1"/>
</dbReference>
<feature type="transmembrane region" description="Helical" evidence="10">
    <location>
        <begin position="17"/>
        <end position="35"/>
    </location>
</feature>
<evidence type="ECO:0000256" key="2">
    <source>
        <dbReference type="ARBA" id="ARBA00004651"/>
    </source>
</evidence>
<dbReference type="SUPFAM" id="SSF55874">
    <property type="entry name" value="ATPase domain of HSP90 chaperone/DNA topoisomerase II/histidine kinase"/>
    <property type="match status" value="1"/>
</dbReference>
<dbReference type="PROSITE" id="PS50109">
    <property type="entry name" value="HIS_KIN"/>
    <property type="match status" value="1"/>
</dbReference>
<evidence type="ECO:0000256" key="7">
    <source>
        <dbReference type="ARBA" id="ARBA00022741"/>
    </source>
</evidence>
<dbReference type="InterPro" id="IPR050980">
    <property type="entry name" value="2C_sensor_his_kinase"/>
</dbReference>
<dbReference type="Proteomes" id="UP001139104">
    <property type="component" value="Unassembled WGS sequence"/>
</dbReference>
<evidence type="ECO:0000313" key="12">
    <source>
        <dbReference type="EMBL" id="MCI4681557.1"/>
    </source>
</evidence>
<comment type="caution">
    <text evidence="12">The sequence shown here is derived from an EMBL/GenBank/DDBJ whole genome shotgun (WGS) entry which is preliminary data.</text>
</comment>
<dbReference type="GO" id="GO:0016301">
    <property type="term" value="F:kinase activity"/>
    <property type="evidence" value="ECO:0007669"/>
    <property type="project" value="UniProtKB-KW"/>
</dbReference>